<dbReference type="PANTHER" id="PTHR45011">
    <property type="entry name" value="DAP3-BINDING CELL DEATH ENHANCER 1"/>
    <property type="match status" value="1"/>
</dbReference>
<keyword evidence="2" id="KW-1185">Reference proteome</keyword>
<dbReference type="AlphaFoldDB" id="A0A8H4B3K9"/>
<accession>A0A8H4B3K9</accession>
<dbReference type="SMART" id="SM00671">
    <property type="entry name" value="SEL1"/>
    <property type="match status" value="3"/>
</dbReference>
<dbReference type="Pfam" id="PF08238">
    <property type="entry name" value="Sel1"/>
    <property type="match status" value="4"/>
</dbReference>
<reference evidence="1 2" key="1">
    <citation type="journal article" date="2019" name="Environ. Microbiol.">
        <title>At the nexus of three kingdoms: the genome of the mycorrhizal fungus Gigaspora margarita provides insights into plant, endobacterial and fungal interactions.</title>
        <authorList>
            <person name="Venice F."/>
            <person name="Ghignone S."/>
            <person name="Salvioli di Fossalunga A."/>
            <person name="Amselem J."/>
            <person name="Novero M."/>
            <person name="Xianan X."/>
            <person name="Sedzielewska Toro K."/>
            <person name="Morin E."/>
            <person name="Lipzen A."/>
            <person name="Grigoriev I.V."/>
            <person name="Henrissat B."/>
            <person name="Martin F.M."/>
            <person name="Bonfante P."/>
        </authorList>
    </citation>
    <scope>NUCLEOTIDE SEQUENCE [LARGE SCALE GENOMIC DNA]</scope>
    <source>
        <strain evidence="1 2">BEG34</strain>
    </source>
</reference>
<gene>
    <name evidence="1" type="ORF">F8M41_013757</name>
</gene>
<comment type="caution">
    <text evidence="1">The sequence shown here is derived from an EMBL/GenBank/DDBJ whole genome shotgun (WGS) entry which is preliminary data.</text>
</comment>
<dbReference type="GO" id="GO:0016301">
    <property type="term" value="F:kinase activity"/>
    <property type="evidence" value="ECO:0007669"/>
    <property type="project" value="UniProtKB-KW"/>
</dbReference>
<keyword evidence="1" id="KW-0808">Transferase</keyword>
<evidence type="ECO:0000313" key="2">
    <source>
        <dbReference type="Proteomes" id="UP000439903"/>
    </source>
</evidence>
<dbReference type="InterPro" id="IPR006597">
    <property type="entry name" value="Sel1-like"/>
</dbReference>
<evidence type="ECO:0000313" key="1">
    <source>
        <dbReference type="EMBL" id="KAF0557230.1"/>
    </source>
</evidence>
<dbReference type="OrthoDB" id="2384430at2759"/>
<dbReference type="PANTHER" id="PTHR45011:SF1">
    <property type="entry name" value="DAP3-BINDING CELL DEATH ENHANCER 1"/>
    <property type="match status" value="1"/>
</dbReference>
<protein>
    <submittedName>
        <fullName evidence="1">Kinase-like protein</fullName>
    </submittedName>
</protein>
<keyword evidence="1" id="KW-0418">Kinase</keyword>
<proteinExistence type="predicted"/>
<dbReference type="InterPro" id="IPR052748">
    <property type="entry name" value="ISR_Activator"/>
</dbReference>
<dbReference type="Proteomes" id="UP000439903">
    <property type="component" value="Unassembled WGS sequence"/>
</dbReference>
<dbReference type="EMBL" id="WTPW01000029">
    <property type="protein sequence ID" value="KAF0557230.1"/>
    <property type="molecule type" value="Genomic_DNA"/>
</dbReference>
<dbReference type="SUPFAM" id="SSF81901">
    <property type="entry name" value="HCP-like"/>
    <property type="match status" value="1"/>
</dbReference>
<dbReference type="InterPro" id="IPR011990">
    <property type="entry name" value="TPR-like_helical_dom_sf"/>
</dbReference>
<sequence>MDKDNELEHCLDSTKEGIFEQNNCEEFYQDTVDLDKKTFEWYLNSAEDGDPNEQRNLGICYETGIGTDKDEKKAFEWYLKSAKGDNSNGQCNLGPCYMYGIGTEKDEEKAFEWYLKSAEGGIAKDENKAFEYYLKSAEEGNSAGRCNLGYCYQNAIGTVKNEKEAFEWDR</sequence>
<organism evidence="1 2">
    <name type="scientific">Gigaspora margarita</name>
    <dbReference type="NCBI Taxonomy" id="4874"/>
    <lineage>
        <taxon>Eukaryota</taxon>
        <taxon>Fungi</taxon>
        <taxon>Fungi incertae sedis</taxon>
        <taxon>Mucoromycota</taxon>
        <taxon>Glomeromycotina</taxon>
        <taxon>Glomeromycetes</taxon>
        <taxon>Diversisporales</taxon>
        <taxon>Gigasporaceae</taxon>
        <taxon>Gigaspora</taxon>
    </lineage>
</organism>
<name>A0A8H4B3K9_GIGMA</name>
<dbReference type="Gene3D" id="1.25.40.10">
    <property type="entry name" value="Tetratricopeptide repeat domain"/>
    <property type="match status" value="2"/>
</dbReference>